<protein>
    <recommendedName>
        <fullName evidence="4">PilN domain-containing protein</fullName>
    </recommendedName>
</protein>
<evidence type="ECO:0000256" key="1">
    <source>
        <dbReference type="SAM" id="Phobius"/>
    </source>
</evidence>
<dbReference type="EMBL" id="CP041730">
    <property type="protein sequence ID" value="QDQ25017.1"/>
    <property type="molecule type" value="Genomic_DNA"/>
</dbReference>
<accession>A0A516SA53</accession>
<reference evidence="3" key="1">
    <citation type="submission" date="2019-07" db="EMBL/GenBank/DDBJ databases">
        <title>Chitinimonas sp. nov., isolated from Ny-Alesund, arctica soil.</title>
        <authorList>
            <person name="Xu Q."/>
            <person name="Peng F."/>
        </authorList>
    </citation>
    <scope>NUCLEOTIDE SEQUENCE [LARGE SCALE GENOMIC DNA]</scope>
    <source>
        <strain evidence="3">R3-44</strain>
    </source>
</reference>
<evidence type="ECO:0008006" key="4">
    <source>
        <dbReference type="Google" id="ProtNLM"/>
    </source>
</evidence>
<keyword evidence="1" id="KW-1133">Transmembrane helix</keyword>
<keyword evidence="3" id="KW-1185">Reference proteome</keyword>
<keyword evidence="1" id="KW-0472">Membrane</keyword>
<dbReference type="KEGG" id="cari:FNU76_00885"/>
<dbReference type="AlphaFoldDB" id="A0A516SA53"/>
<dbReference type="Proteomes" id="UP000317550">
    <property type="component" value="Chromosome"/>
</dbReference>
<organism evidence="2 3">
    <name type="scientific">Chitinimonas arctica</name>
    <dbReference type="NCBI Taxonomy" id="2594795"/>
    <lineage>
        <taxon>Bacteria</taxon>
        <taxon>Pseudomonadati</taxon>
        <taxon>Pseudomonadota</taxon>
        <taxon>Betaproteobacteria</taxon>
        <taxon>Neisseriales</taxon>
        <taxon>Chitinibacteraceae</taxon>
        <taxon>Chitinimonas</taxon>
    </lineage>
</organism>
<dbReference type="OrthoDB" id="8759888at2"/>
<evidence type="ECO:0000313" key="2">
    <source>
        <dbReference type="EMBL" id="QDQ25017.1"/>
    </source>
</evidence>
<feature type="transmembrane region" description="Helical" evidence="1">
    <location>
        <begin position="15"/>
        <end position="33"/>
    </location>
</feature>
<evidence type="ECO:0000313" key="3">
    <source>
        <dbReference type="Proteomes" id="UP000317550"/>
    </source>
</evidence>
<gene>
    <name evidence="2" type="ORF">FNU76_00885</name>
</gene>
<keyword evidence="1" id="KW-0812">Transmembrane</keyword>
<proteinExistence type="predicted"/>
<sequence length="177" mass="20040">MDPLSPYLRPPLRHAGWLWLLVAVLLIGAAWLAQDAYQTAARTEQLAARSERLQVQQRRAAKPVDDKALQRTQKQWAALQAEREYPWPEVFLAIERAGKADVELLEFQPDKTSRQLILRGEARDRRALEAYLDALAGQAVLSRVHLSHQQTVLRERLETVEFEVRAGVTGQNPSSGV</sequence>
<dbReference type="RefSeq" id="WP_143855942.1">
    <property type="nucleotide sequence ID" value="NZ_CP041730.1"/>
</dbReference>
<name>A0A516SA53_9NEIS</name>